<dbReference type="InterPro" id="IPR031330">
    <property type="entry name" value="Gly_Hdrlase_35_cat"/>
</dbReference>
<evidence type="ECO:0000256" key="2">
    <source>
        <dbReference type="ARBA" id="ARBA00022801"/>
    </source>
</evidence>
<dbReference type="RefSeq" id="WP_186914564.1">
    <property type="nucleotide sequence ID" value="NZ_JACOFZ010000001.1"/>
</dbReference>
<proteinExistence type="inferred from homology"/>
<keyword evidence="3 5" id="KW-0326">Glycosidase</keyword>
<organism evidence="10 11">
    <name type="scientific">Undibacterium nitidum</name>
    <dbReference type="NCBI Taxonomy" id="2762298"/>
    <lineage>
        <taxon>Bacteria</taxon>
        <taxon>Pseudomonadati</taxon>
        <taxon>Pseudomonadota</taxon>
        <taxon>Betaproteobacteria</taxon>
        <taxon>Burkholderiales</taxon>
        <taxon>Oxalobacteraceae</taxon>
        <taxon>Undibacterium</taxon>
    </lineage>
</organism>
<evidence type="ECO:0000259" key="8">
    <source>
        <dbReference type="Pfam" id="PF21317"/>
    </source>
</evidence>
<feature type="domain" description="Beta-galactosidase 1-like first all-beta" evidence="8">
    <location>
        <begin position="401"/>
        <end position="524"/>
    </location>
</feature>
<dbReference type="InterPro" id="IPR048913">
    <property type="entry name" value="BetaGal_gal-bd"/>
</dbReference>
<dbReference type="SUPFAM" id="SSF51445">
    <property type="entry name" value="(Trans)glycosidases"/>
    <property type="match status" value="1"/>
</dbReference>
<dbReference type="AlphaFoldDB" id="A0A923KT66"/>
<dbReference type="InterPro" id="IPR008979">
    <property type="entry name" value="Galactose-bd-like_sf"/>
</dbReference>
<dbReference type="InterPro" id="IPR048912">
    <property type="entry name" value="BetaGal1-like_ABD1"/>
</dbReference>
<evidence type="ECO:0000256" key="5">
    <source>
        <dbReference type="RuleBase" id="RU000675"/>
    </source>
</evidence>
<keyword evidence="11" id="KW-1185">Reference proteome</keyword>
<gene>
    <name evidence="10" type="ORF">H8K36_06325</name>
</gene>
<keyword evidence="2 5" id="KW-0378">Hydrolase</keyword>
<dbReference type="PANTHER" id="PTHR23421">
    <property type="entry name" value="BETA-GALACTOSIDASE RELATED"/>
    <property type="match status" value="1"/>
</dbReference>
<sequence>MLNRRQFLALTAISPLALHAQANEKHASFQFDDKENRFLLNQQPFQIRSGEMHPARIPKPYWRHRIQMAKAMGMNTIAIYVMWNYHEHQEGQFDFSSENRDLVHFMRLCQEEQLYVILRPGPYICGEWDLGGIPSYLLADANVVLRANSSKAPRYMQAAARYIQQLAKLVKPLMLDNGGPILMIQIENEFGSYSNDLVYLEELRQLWKAQGIDGPFYTEDGYDQLMQNRTVIQNGAIGLSGGESSDIVKARKDYPQVPVMSGELYPGWLTHWGDPIMQGKEVDVSKSIQELMAAGQSFNIYVIHGGTNFGFTAGANTEKGEYQPDITSYDYAAPINEQGLPTAAYHRYRAIISNALGAPLPPIPAPIKTLKQHLHRPLLPHFLTSIWDHLPPARSYRDVQSMESLGQQAGLVLYQTRLDAPLGTLHIDELHDYATLHIDHRYLGAISRTKLPAGAFAELNMHAHRQPIAITETRQAELAILVEGMGRINYGRVPVDRKGILSPVLLKKSDGTLRQLEQWKITTLPLDLAYLQSLRARPNRGHRGNFFELNINFKEIGDCYIDMQHWTKGFVWVNGHHLGRYWKLGPQTRLYCPAIFLQRGHNQILIFDHHQIDTSPIALKLSLEN</sequence>
<dbReference type="PIRSF" id="PIRSF006336">
    <property type="entry name" value="B-gal"/>
    <property type="match status" value="1"/>
</dbReference>
<feature type="domain" description="Glycoside hydrolase 35 catalytic" evidence="7">
    <location>
        <begin position="38"/>
        <end position="353"/>
    </location>
</feature>
<dbReference type="GO" id="GO:0004565">
    <property type="term" value="F:beta-galactosidase activity"/>
    <property type="evidence" value="ECO:0007669"/>
    <property type="project" value="UniProtKB-EC"/>
</dbReference>
<dbReference type="InterPro" id="IPR026283">
    <property type="entry name" value="B-gal_1-like"/>
</dbReference>
<evidence type="ECO:0000256" key="4">
    <source>
        <dbReference type="PIRSR" id="PIRSR006336-1"/>
    </source>
</evidence>
<dbReference type="InterPro" id="IPR001944">
    <property type="entry name" value="Glycoside_Hdrlase_35"/>
</dbReference>
<dbReference type="Pfam" id="PF21467">
    <property type="entry name" value="BetaGal_gal-bd"/>
    <property type="match status" value="1"/>
</dbReference>
<comment type="caution">
    <text evidence="10">The sequence shown here is derived from an EMBL/GenBank/DDBJ whole genome shotgun (WGS) entry which is preliminary data.</text>
</comment>
<dbReference type="EMBL" id="JACOFZ010000001">
    <property type="protein sequence ID" value="MBC3880982.1"/>
    <property type="molecule type" value="Genomic_DNA"/>
</dbReference>
<evidence type="ECO:0000313" key="10">
    <source>
        <dbReference type="EMBL" id="MBC3880982.1"/>
    </source>
</evidence>
<dbReference type="InterPro" id="IPR019801">
    <property type="entry name" value="Glyco_hydro_35_CS"/>
</dbReference>
<dbReference type="GO" id="GO:0005975">
    <property type="term" value="P:carbohydrate metabolic process"/>
    <property type="evidence" value="ECO:0007669"/>
    <property type="project" value="InterPro"/>
</dbReference>
<dbReference type="InterPro" id="IPR017853">
    <property type="entry name" value="GH"/>
</dbReference>
<evidence type="ECO:0000259" key="9">
    <source>
        <dbReference type="Pfam" id="PF21467"/>
    </source>
</evidence>
<dbReference type="Pfam" id="PF21317">
    <property type="entry name" value="BetaGal_ABD_1"/>
    <property type="match status" value="1"/>
</dbReference>
<dbReference type="Pfam" id="PF01301">
    <property type="entry name" value="Glyco_hydro_35"/>
    <property type="match status" value="1"/>
</dbReference>
<evidence type="ECO:0000313" key="11">
    <source>
        <dbReference type="Proteomes" id="UP000627446"/>
    </source>
</evidence>
<evidence type="ECO:0000256" key="6">
    <source>
        <dbReference type="RuleBase" id="RU003679"/>
    </source>
</evidence>
<dbReference type="SUPFAM" id="SSF49785">
    <property type="entry name" value="Galactose-binding domain-like"/>
    <property type="match status" value="1"/>
</dbReference>
<evidence type="ECO:0000256" key="3">
    <source>
        <dbReference type="ARBA" id="ARBA00023295"/>
    </source>
</evidence>
<dbReference type="Gene3D" id="2.60.120.260">
    <property type="entry name" value="Galactose-binding domain-like"/>
    <property type="match status" value="2"/>
</dbReference>
<protein>
    <recommendedName>
        <fullName evidence="5">Beta-galactosidase</fullName>
        <ecNumber evidence="5">3.2.1.23</ecNumber>
    </recommendedName>
</protein>
<dbReference type="EC" id="3.2.1.23" evidence="5"/>
<evidence type="ECO:0000256" key="1">
    <source>
        <dbReference type="ARBA" id="ARBA00009809"/>
    </source>
</evidence>
<accession>A0A923KT66</accession>
<reference evidence="10" key="1">
    <citation type="submission" date="2020-08" db="EMBL/GenBank/DDBJ databases">
        <title>Novel species isolated from subtropical streams in China.</title>
        <authorList>
            <person name="Lu H."/>
        </authorList>
    </citation>
    <scope>NUCLEOTIDE SEQUENCE</scope>
    <source>
        <strain evidence="10">LX22W</strain>
    </source>
</reference>
<evidence type="ECO:0000259" key="7">
    <source>
        <dbReference type="Pfam" id="PF01301"/>
    </source>
</evidence>
<feature type="domain" description="Beta-galactosidase galactose-binding" evidence="9">
    <location>
        <begin position="547"/>
        <end position="602"/>
    </location>
</feature>
<comment type="catalytic activity">
    <reaction evidence="5">
        <text>Hydrolysis of terminal non-reducing beta-D-galactose residues in beta-D-galactosides.</text>
        <dbReference type="EC" id="3.2.1.23"/>
    </reaction>
</comment>
<comment type="similarity">
    <text evidence="1 6">Belongs to the glycosyl hydrolase 35 family.</text>
</comment>
<dbReference type="PRINTS" id="PR00742">
    <property type="entry name" value="GLHYDRLASE35"/>
</dbReference>
<dbReference type="PROSITE" id="PS01182">
    <property type="entry name" value="GLYCOSYL_HYDROL_F35"/>
    <property type="match status" value="1"/>
</dbReference>
<feature type="active site" description="Nucleophile" evidence="4">
    <location>
        <position position="263"/>
    </location>
</feature>
<dbReference type="Gene3D" id="3.20.20.80">
    <property type="entry name" value="Glycosidases"/>
    <property type="match status" value="1"/>
</dbReference>
<name>A0A923KT66_9BURK</name>
<feature type="active site" description="Proton donor" evidence="4">
    <location>
        <position position="189"/>
    </location>
</feature>
<dbReference type="Proteomes" id="UP000627446">
    <property type="component" value="Unassembled WGS sequence"/>
</dbReference>